<dbReference type="AlphaFoldDB" id="A0A0D1W3G1"/>
<dbReference type="Proteomes" id="UP000182836">
    <property type="component" value="Unassembled WGS sequence"/>
</dbReference>
<reference evidence="2 4" key="2">
    <citation type="submission" date="2016-10" db="EMBL/GenBank/DDBJ databases">
        <authorList>
            <person name="de Groot N.N."/>
        </authorList>
    </citation>
    <scope>NUCLEOTIDE SEQUENCE [LARGE SCALE GENOMIC DNA]</scope>
    <source>
        <strain evidence="2 4">DSM 2895</strain>
    </source>
</reference>
<dbReference type="GeneID" id="42304872"/>
<keyword evidence="3" id="KW-1185">Reference proteome</keyword>
<gene>
    <name evidence="1" type="ORF">AF333_06610</name>
    <name evidence="2" type="ORF">SAMN04487909_10896</name>
</gene>
<dbReference type="RefSeq" id="WP_043067431.1">
    <property type="nucleotide sequence ID" value="NZ_BJOA01000061.1"/>
</dbReference>
<evidence type="ECO:0000313" key="1">
    <source>
        <dbReference type="EMBL" id="KON95198.1"/>
    </source>
</evidence>
<evidence type="ECO:0000313" key="2">
    <source>
        <dbReference type="EMBL" id="SDI83114.1"/>
    </source>
</evidence>
<organism evidence="1 3">
    <name type="scientific">Aneurinibacillus migulanus</name>
    <name type="common">Bacillus migulanus</name>
    <dbReference type="NCBI Taxonomy" id="47500"/>
    <lineage>
        <taxon>Bacteria</taxon>
        <taxon>Bacillati</taxon>
        <taxon>Bacillota</taxon>
        <taxon>Bacilli</taxon>
        <taxon>Bacillales</taxon>
        <taxon>Paenibacillaceae</taxon>
        <taxon>Aneurinibacillus group</taxon>
        <taxon>Aneurinibacillus</taxon>
    </lineage>
</organism>
<dbReference type="STRING" id="47500.AF333_06610"/>
<evidence type="ECO:0000313" key="4">
    <source>
        <dbReference type="Proteomes" id="UP000182836"/>
    </source>
</evidence>
<name>A0A0D1W3G1_ANEMI</name>
<dbReference type="EMBL" id="FNED01000008">
    <property type="protein sequence ID" value="SDI83114.1"/>
    <property type="molecule type" value="Genomic_DNA"/>
</dbReference>
<dbReference type="Proteomes" id="UP000037269">
    <property type="component" value="Unassembled WGS sequence"/>
</dbReference>
<reference evidence="1 3" key="1">
    <citation type="submission" date="2015-07" db="EMBL/GenBank/DDBJ databases">
        <title>Fjat-14205 dsm 2895.</title>
        <authorList>
            <person name="Liu B."/>
            <person name="Wang J."/>
            <person name="Zhu Y."/>
            <person name="Liu G."/>
            <person name="Chen Q."/>
            <person name="Chen Z."/>
            <person name="Lan J."/>
            <person name="Che J."/>
            <person name="Ge C."/>
            <person name="Shi H."/>
            <person name="Pan Z."/>
            <person name="Liu X."/>
        </authorList>
    </citation>
    <scope>NUCLEOTIDE SEQUENCE [LARGE SCALE GENOMIC DNA]</scope>
    <source>
        <strain evidence="1 3">DSM 2895</strain>
    </source>
</reference>
<dbReference type="PATRIC" id="fig|47500.8.peg.2535"/>
<accession>A0A0D1W3G1</accession>
<dbReference type="EMBL" id="LGUG01000004">
    <property type="protein sequence ID" value="KON95198.1"/>
    <property type="molecule type" value="Genomic_DNA"/>
</dbReference>
<evidence type="ECO:0000313" key="3">
    <source>
        <dbReference type="Proteomes" id="UP000037269"/>
    </source>
</evidence>
<proteinExistence type="predicted"/>
<sequence>MENKRVIDSIEVLYNEGCYHHIKVGKDGVTEIRNTGADDDEGVFYTEYTAFDSDNQPICRVGGNAAILVFYK</sequence>
<protein>
    <submittedName>
        <fullName evidence="1">Uncharacterized protein</fullName>
    </submittedName>
</protein>